<name>A0A2N5Y0Z1_9GAMM</name>
<dbReference type="PANTHER" id="PTHR21562:SF83">
    <property type="entry name" value="PECTIN ACETYLESTERASE 4"/>
    <property type="match status" value="1"/>
</dbReference>
<evidence type="ECO:0000313" key="2">
    <source>
        <dbReference type="Proteomes" id="UP000234845"/>
    </source>
</evidence>
<dbReference type="Pfam" id="PF03283">
    <property type="entry name" value="PAE"/>
    <property type="match status" value="1"/>
</dbReference>
<dbReference type="InterPro" id="IPR004963">
    <property type="entry name" value="PAE/NOTUM"/>
</dbReference>
<reference evidence="2" key="1">
    <citation type="submission" date="2017-11" db="EMBL/GenBank/DDBJ databases">
        <title>The draft genome sequence of Chromatocurvus sp. F02.</title>
        <authorList>
            <person name="Du Z.-J."/>
            <person name="Chang Y.-Q."/>
        </authorList>
    </citation>
    <scope>NUCLEOTIDE SEQUENCE [LARGE SCALE GENOMIC DNA]</scope>
    <source>
        <strain evidence="2">F02</strain>
    </source>
</reference>
<dbReference type="Proteomes" id="UP000234845">
    <property type="component" value="Unassembled WGS sequence"/>
</dbReference>
<gene>
    <name evidence="1" type="ORF">CWI75_12390</name>
</gene>
<dbReference type="EMBL" id="PKLZ01000009">
    <property type="protein sequence ID" value="PLW82058.1"/>
    <property type="molecule type" value="Genomic_DNA"/>
</dbReference>
<dbReference type="PANTHER" id="PTHR21562">
    <property type="entry name" value="NOTUM-RELATED"/>
    <property type="match status" value="1"/>
</dbReference>
<sequence>MLPLLVACSDSSDSPVQPPVEVVPEVAPFQELYDQGIDRYLGIYTPMLSETDGDIVNHSFGSGDGPLCLTGGEYTMATRDTGSEDLVIFLQGGGACWSDLCLATEQAAPGIPPFGILDPARADNPVADWNTVYLPYCDGSLHAGDQDVDTDDDGEADRFHRGLHNLSASLDVAVSTFPAPRKILLTGISGGAFGTTYAMPLVRKLYPNVPIELINDSGIGLGRQDDRSFIEQLLDEWNANAFFPESCETCIGDDGHITDYHKYQLSEDDNFRLGMMSYTRDAVIAGVFVRIPPEEFEAALRGELDDLEAAYPERVRSFVATGTEHTFLLGDLQKTGGGTAVADWVSAMLEGAGGWETTRD</sequence>
<evidence type="ECO:0000313" key="1">
    <source>
        <dbReference type="EMBL" id="PLW82058.1"/>
    </source>
</evidence>
<dbReference type="GO" id="GO:0016787">
    <property type="term" value="F:hydrolase activity"/>
    <property type="evidence" value="ECO:0007669"/>
    <property type="project" value="InterPro"/>
</dbReference>
<dbReference type="AlphaFoldDB" id="A0A2N5Y0Z1"/>
<protein>
    <submittedName>
        <fullName evidence="1">VtpJ-therm</fullName>
    </submittedName>
</protein>
<proteinExistence type="predicted"/>
<dbReference type="OrthoDB" id="9802991at2"/>
<comment type="caution">
    <text evidence="1">The sequence shown here is derived from an EMBL/GenBank/DDBJ whole genome shotgun (WGS) entry which is preliminary data.</text>
</comment>
<organism evidence="1 2">
    <name type="scientific">Kineobactrum sediminis</name>
    <dbReference type="NCBI Taxonomy" id="1905677"/>
    <lineage>
        <taxon>Bacteria</taxon>
        <taxon>Pseudomonadati</taxon>
        <taxon>Pseudomonadota</taxon>
        <taxon>Gammaproteobacteria</taxon>
        <taxon>Cellvibrionales</taxon>
        <taxon>Halieaceae</taxon>
        <taxon>Kineobactrum</taxon>
    </lineage>
</organism>
<accession>A0A2N5Y0Z1</accession>
<keyword evidence="2" id="KW-1185">Reference proteome</keyword>